<evidence type="ECO:0000313" key="2">
    <source>
        <dbReference type="Proteomes" id="UP000509249"/>
    </source>
</evidence>
<reference evidence="1 2" key="1">
    <citation type="journal article" date="2020" name="Int. J. Syst. Evol. Microbiol.">
        <title>Veillonella nakazawae sp. nov., an anaerobic gram-negative coccus isolated from the oral cavity of Japanese children.</title>
        <authorList>
            <person name="Mashima I."/>
            <person name="Theodorea C.F."/>
            <person name="Djais A.A."/>
            <person name="Kunihiro T."/>
            <person name="Kawamura Y."/>
            <person name="Otomo M."/>
            <person name="Saitoh M."/>
            <person name="Tamai R."/>
            <person name="Kiyoura Y."/>
        </authorList>
    </citation>
    <scope>NUCLEOTIDE SEQUENCE [LARGE SCALE GENOMIC DNA]</scope>
    <source>
        <strain evidence="1 2">T1-7</strain>
    </source>
</reference>
<dbReference type="EMBL" id="AP022321">
    <property type="protein sequence ID" value="BBU33737.1"/>
    <property type="molecule type" value="Genomic_DNA"/>
</dbReference>
<gene>
    <name evidence="1" type="ORF">VEIT17_01830</name>
</gene>
<dbReference type="Proteomes" id="UP000509249">
    <property type="component" value="Chromosome"/>
</dbReference>
<name>A0ABN5XLR8_9FIRM</name>
<dbReference type="RefSeq" id="WP_197923043.1">
    <property type="nucleotide sequence ID" value="NZ_AP022321.1"/>
</dbReference>
<proteinExistence type="predicted"/>
<accession>A0ABN5XLR8</accession>
<protein>
    <submittedName>
        <fullName evidence="1">Uncharacterized protein</fullName>
    </submittedName>
</protein>
<keyword evidence="2" id="KW-1185">Reference proteome</keyword>
<sequence>MGFADAIKGKKAVLFPMKEKGSNYKGKEYMEIYSYITYCDGREAYDSGKKVKAGYYVMTKSKDKKSIIPLSSWLKE</sequence>
<evidence type="ECO:0000313" key="1">
    <source>
        <dbReference type="EMBL" id="BBU33737.1"/>
    </source>
</evidence>
<organism evidence="1 2">
    <name type="scientific">Veillonella nakazawae</name>
    <dbReference type="NCBI Taxonomy" id="2682456"/>
    <lineage>
        <taxon>Bacteria</taxon>
        <taxon>Bacillati</taxon>
        <taxon>Bacillota</taxon>
        <taxon>Negativicutes</taxon>
        <taxon>Veillonellales</taxon>
        <taxon>Veillonellaceae</taxon>
        <taxon>Veillonella</taxon>
    </lineage>
</organism>